<dbReference type="EMBL" id="FWWT01000022">
    <property type="protein sequence ID" value="SMB94315.1"/>
    <property type="molecule type" value="Genomic_DNA"/>
</dbReference>
<gene>
    <name evidence="5" type="ORF">SAMN00017405_0181</name>
</gene>
<dbReference type="InterPro" id="IPR056818">
    <property type="entry name" value="GlmU/GlgC-like_hexapep"/>
</dbReference>
<dbReference type="SUPFAM" id="SSF51161">
    <property type="entry name" value="Trimeric LpxA-like enzymes"/>
    <property type="match status" value="1"/>
</dbReference>
<dbReference type="STRING" id="656914.SAMN00017405_0181"/>
<dbReference type="InterPro" id="IPR011832">
    <property type="entry name" value="GlgDAde_trans"/>
</dbReference>
<dbReference type="CDD" id="cd04651">
    <property type="entry name" value="LbH_G1P_AT_C"/>
    <property type="match status" value="1"/>
</dbReference>
<comment type="similarity">
    <text evidence="1">Belongs to the bacterial/plant glucose-1-phosphate adenylyltransferase family.</text>
</comment>
<reference evidence="5 6" key="1">
    <citation type="submission" date="2017-04" db="EMBL/GenBank/DDBJ databases">
        <authorList>
            <person name="Afonso C.L."/>
            <person name="Miller P.J."/>
            <person name="Scott M.A."/>
            <person name="Spackman E."/>
            <person name="Goraichik I."/>
            <person name="Dimitrov K.M."/>
            <person name="Suarez D.L."/>
            <person name="Swayne D.E."/>
        </authorList>
    </citation>
    <scope>NUCLEOTIDE SEQUENCE [LARGE SCALE GENOMIC DNA]</scope>
    <source>
        <strain evidence="5 6">DSM 11270</strain>
    </source>
</reference>
<dbReference type="NCBIfam" id="TIGR02092">
    <property type="entry name" value="glgD"/>
    <property type="match status" value="1"/>
</dbReference>
<protein>
    <submittedName>
        <fullName evidence="5">Glucose-1-phosphate adenylyltransferase</fullName>
    </submittedName>
</protein>
<dbReference type="PANTHER" id="PTHR43523:SF6">
    <property type="entry name" value="GLYCOGEN BIOSYNTHESIS PROTEIN GLGD"/>
    <property type="match status" value="1"/>
</dbReference>
<keyword evidence="6" id="KW-1185">Reference proteome</keyword>
<dbReference type="SUPFAM" id="SSF53448">
    <property type="entry name" value="Nucleotide-diphospho-sugar transferases"/>
    <property type="match status" value="1"/>
</dbReference>
<dbReference type="InterPro" id="IPR029044">
    <property type="entry name" value="Nucleotide-diphossugar_trans"/>
</dbReference>
<keyword evidence="2" id="KW-0320">Glycogen biosynthesis</keyword>
<dbReference type="RefSeq" id="WP_084053999.1">
    <property type="nucleotide sequence ID" value="NZ_FWWT01000022.1"/>
</dbReference>
<dbReference type="InterPro" id="IPR005835">
    <property type="entry name" value="NTP_transferase_dom"/>
</dbReference>
<dbReference type="InterPro" id="IPR011004">
    <property type="entry name" value="Trimer_LpxA-like_sf"/>
</dbReference>
<dbReference type="GO" id="GO:0005978">
    <property type="term" value="P:glycogen biosynthetic process"/>
    <property type="evidence" value="ECO:0007669"/>
    <property type="project" value="UniProtKB-KW"/>
</dbReference>
<keyword evidence="5" id="KW-0808">Transferase</keyword>
<feature type="domain" description="Nucleotidyl transferase" evidence="3">
    <location>
        <begin position="6"/>
        <end position="177"/>
    </location>
</feature>
<dbReference type="Gene3D" id="2.160.10.10">
    <property type="entry name" value="Hexapeptide repeat proteins"/>
    <property type="match status" value="1"/>
</dbReference>
<dbReference type="OrthoDB" id="9801810at2"/>
<sequence length="371" mass="42003">MKNTMGIIMTTKSDKILKGLTKDRSMAAVPFGGRYRLIDFPLSNMVNAGIVNIGIIVSHKFRALTDHLGSGKEWGLNKKNEGLFILPSDSPGILNKTLRIDLKDIYVNIDYIERSFEKYVVIAGVNIIHSIDLKELISNHIQKESDITLTYKVVDRNEEIYSDCAFIDINDQDRVIRIDKDNDSWDMDKLSLEVCILERELLLEILEVAVKSGIWDFEDLLNRNMEELKVYGYEHEGYVANINSLDNYYKYSKGLLDPNIQQELFFKNGKIRTKTKDGPPTNYRSSSTIKNALVSSGCLIEGTLESSLLSRNVKIGENSLVRNSIIMQSCHIEENVVLENVILDKNVHVTKGKVLKGSENNIILIGKNTVI</sequence>
<feature type="domain" description="Glucose-1-phosphate adenylyltransferase/Bifunctional protein GlmU-like C-terminal hexapeptide" evidence="4">
    <location>
        <begin position="285"/>
        <end position="354"/>
    </location>
</feature>
<dbReference type="Gene3D" id="3.90.550.10">
    <property type="entry name" value="Spore Coat Polysaccharide Biosynthesis Protein SpsA, Chain A"/>
    <property type="match status" value="1"/>
</dbReference>
<dbReference type="Proteomes" id="UP000192731">
    <property type="component" value="Unassembled WGS sequence"/>
</dbReference>
<dbReference type="AlphaFoldDB" id="A0A1W1VLQ5"/>
<proteinExistence type="inferred from homology"/>
<evidence type="ECO:0000256" key="1">
    <source>
        <dbReference type="ARBA" id="ARBA00010443"/>
    </source>
</evidence>
<keyword evidence="5" id="KW-0548">Nucleotidyltransferase</keyword>
<evidence type="ECO:0000256" key="2">
    <source>
        <dbReference type="ARBA" id="ARBA00023056"/>
    </source>
</evidence>
<dbReference type="CDD" id="cd02508">
    <property type="entry name" value="ADP_Glucose_PP"/>
    <property type="match status" value="1"/>
</dbReference>
<evidence type="ECO:0000259" key="3">
    <source>
        <dbReference type="Pfam" id="PF00483"/>
    </source>
</evidence>
<evidence type="ECO:0000313" key="5">
    <source>
        <dbReference type="EMBL" id="SMB94315.1"/>
    </source>
</evidence>
<name>A0A1W1VLQ5_DESTI</name>
<dbReference type="GO" id="GO:0008878">
    <property type="term" value="F:glucose-1-phosphate adenylyltransferase activity"/>
    <property type="evidence" value="ECO:0007669"/>
    <property type="project" value="InterPro"/>
</dbReference>
<accession>A0A1W1VLQ5</accession>
<evidence type="ECO:0000313" key="6">
    <source>
        <dbReference type="Proteomes" id="UP000192731"/>
    </source>
</evidence>
<dbReference type="Pfam" id="PF00483">
    <property type="entry name" value="NTP_transferase"/>
    <property type="match status" value="1"/>
</dbReference>
<dbReference type="Pfam" id="PF24894">
    <property type="entry name" value="Hexapep_GlmU"/>
    <property type="match status" value="1"/>
</dbReference>
<evidence type="ECO:0000259" key="4">
    <source>
        <dbReference type="Pfam" id="PF24894"/>
    </source>
</evidence>
<dbReference type="PANTHER" id="PTHR43523">
    <property type="entry name" value="GLUCOSE-1-PHOSPHATE ADENYLYLTRANSFERASE-RELATED"/>
    <property type="match status" value="1"/>
</dbReference>
<organism evidence="5 6">
    <name type="scientific">Desulfonispora thiosulfatigenes DSM 11270</name>
    <dbReference type="NCBI Taxonomy" id="656914"/>
    <lineage>
        <taxon>Bacteria</taxon>
        <taxon>Bacillati</taxon>
        <taxon>Bacillota</taxon>
        <taxon>Clostridia</taxon>
        <taxon>Eubacteriales</taxon>
        <taxon>Peptococcaceae</taxon>
        <taxon>Desulfonispora</taxon>
    </lineage>
</organism>
<dbReference type="InterPro" id="IPR011831">
    <property type="entry name" value="ADP-Glc_PPase"/>
</dbReference>